<dbReference type="PANTHER" id="PTHR47178:SF5">
    <property type="entry name" value="FAD-BINDING DOMAIN-CONTAINING PROTEIN"/>
    <property type="match status" value="1"/>
</dbReference>
<gene>
    <name evidence="11" type="primary">wc2</name>
    <name evidence="11" type="ORF">LTR09_003669</name>
</gene>
<keyword evidence="6" id="KW-0862">Zinc</keyword>
<dbReference type="CDD" id="cd00202">
    <property type="entry name" value="ZnF_GATA"/>
    <property type="match status" value="1"/>
</dbReference>
<keyword evidence="2" id="KW-0285">Flavoprotein</keyword>
<accession>A0AAJ0DRY7</accession>
<feature type="coiled-coil region" evidence="7">
    <location>
        <begin position="277"/>
        <end position="311"/>
    </location>
</feature>
<dbReference type="Gene3D" id="3.30.450.20">
    <property type="entry name" value="PAS domain"/>
    <property type="match status" value="1"/>
</dbReference>
<dbReference type="GO" id="GO:0043565">
    <property type="term" value="F:sequence-specific DNA binding"/>
    <property type="evidence" value="ECO:0007669"/>
    <property type="project" value="InterPro"/>
</dbReference>
<feature type="region of interest" description="Disordered" evidence="8">
    <location>
        <begin position="492"/>
        <end position="514"/>
    </location>
</feature>
<dbReference type="SUPFAM" id="SSF51905">
    <property type="entry name" value="FAD/NAD(P)-binding domain"/>
    <property type="match status" value="1"/>
</dbReference>
<evidence type="ECO:0000256" key="5">
    <source>
        <dbReference type="ARBA" id="ARBA00023033"/>
    </source>
</evidence>
<dbReference type="InterPro" id="IPR013088">
    <property type="entry name" value="Znf_NHR/GATA"/>
</dbReference>
<keyword evidence="6" id="KW-0863">Zinc-finger</keyword>
<feature type="domain" description="PAS" evidence="9">
    <location>
        <begin position="140"/>
        <end position="210"/>
    </location>
</feature>
<feature type="region of interest" description="Disordered" evidence="8">
    <location>
        <begin position="315"/>
        <end position="363"/>
    </location>
</feature>
<dbReference type="InterPro" id="IPR000014">
    <property type="entry name" value="PAS"/>
</dbReference>
<keyword evidence="6" id="KW-0479">Metal-binding</keyword>
<comment type="caution">
    <text evidence="11">The sequence shown here is derived from an EMBL/GenBank/DDBJ whole genome shotgun (WGS) entry which is preliminary data.</text>
</comment>
<keyword evidence="5" id="KW-0503">Monooxygenase</keyword>
<evidence type="ECO:0000256" key="3">
    <source>
        <dbReference type="ARBA" id="ARBA00022827"/>
    </source>
</evidence>
<name>A0AAJ0DRY7_9PEZI</name>
<dbReference type="Pfam" id="PF08447">
    <property type="entry name" value="PAS_3"/>
    <property type="match status" value="1"/>
</dbReference>
<keyword evidence="4" id="KW-0560">Oxidoreductase</keyword>
<dbReference type="PROSITE" id="PS50114">
    <property type="entry name" value="GATA_ZN_FINGER_2"/>
    <property type="match status" value="1"/>
</dbReference>
<dbReference type="SMART" id="SM00401">
    <property type="entry name" value="ZnF_GATA"/>
    <property type="match status" value="1"/>
</dbReference>
<feature type="domain" description="GATA-type" evidence="10">
    <location>
        <begin position="459"/>
        <end position="486"/>
    </location>
</feature>
<evidence type="ECO:0000256" key="4">
    <source>
        <dbReference type="ARBA" id="ARBA00023002"/>
    </source>
</evidence>
<dbReference type="SUPFAM" id="SSF57716">
    <property type="entry name" value="Glucocorticoid receptor-like (DNA-binding domain)"/>
    <property type="match status" value="1"/>
</dbReference>
<keyword evidence="12" id="KW-1185">Reference proteome</keyword>
<evidence type="ECO:0000259" key="10">
    <source>
        <dbReference type="PROSITE" id="PS50114"/>
    </source>
</evidence>
<evidence type="ECO:0000256" key="6">
    <source>
        <dbReference type="PROSITE-ProRule" id="PRU00094"/>
    </source>
</evidence>
<dbReference type="InterPro" id="IPR000679">
    <property type="entry name" value="Znf_GATA"/>
</dbReference>
<dbReference type="GO" id="GO:0008270">
    <property type="term" value="F:zinc ion binding"/>
    <property type="evidence" value="ECO:0007669"/>
    <property type="project" value="UniProtKB-KW"/>
</dbReference>
<protein>
    <submittedName>
        <fullName evidence="11">White collar 2 type of transcription factor</fullName>
    </submittedName>
</protein>
<dbReference type="NCBIfam" id="TIGR00229">
    <property type="entry name" value="sensory_box"/>
    <property type="match status" value="1"/>
</dbReference>
<dbReference type="Pfam" id="PF00320">
    <property type="entry name" value="GATA"/>
    <property type="match status" value="1"/>
</dbReference>
<dbReference type="InterPro" id="IPR013655">
    <property type="entry name" value="PAS_fold_3"/>
</dbReference>
<dbReference type="EMBL" id="JAWDJX010000009">
    <property type="protein sequence ID" value="KAK3055116.1"/>
    <property type="molecule type" value="Genomic_DNA"/>
</dbReference>
<evidence type="ECO:0000313" key="11">
    <source>
        <dbReference type="EMBL" id="KAK3055116.1"/>
    </source>
</evidence>
<sequence length="775" mass="84973">MSTWSHAPGVSGSNGGVSNSLAGATSSTDLSGVLDADGNIDVDLLNGLDIDMSLPMDLDVDLGQQAQACTNPLPPHQMDGDELQGQEQNMLPQQVNGVYHSQPGQQEEVNMTGAGAGPLPTSFGLQTQATSSTLTEFTKRRNWSQRIIEELKDFLHILTPDGRILWVSPSCKTLTGHDPNAITGKFIAEYVHPDDSGIFMREFNESIASGNSLRFFYRFKKDDGTYMIFESDGHPHISQEQHVNPDQSQTSTPGVCKGFFMMARPYPTKNAALLDSFLEHKIENERLMKRIEDLKREEADENAEQDRLYMEHATSPRAPTVLRTQSQDTVSRGVESGTPGESTLGSPVDYQGMPPPAKPSTSNAALTRQNLDSVLSAQRPDSIADKMSRYEADSNHLESIELLTGLRYRDGERSHGISTGDTSPALIRGDAGIAILLDRDRDGPKKDKKKQKLADEYVCADCGTLDSPEWRKGPKGPKTLCNACGLRWAKKEKKRGGDDGKNTSPLHGGSSGGTMAGATAMGGLKQAKILFRIYERDTNASFRAQGYRIRIGEDGAEALKQLLPARLFEAFEATCAEVIHGGHAVNAATGGELEFHIGPDVGRSMVNYVEFGKRFERYELRGGDEVIAHFSDGSKANGDLLLGADGVRSVVRRQLLPDFKILDTEGRAVVGKTLWSEDLTKQIPKQIGGGLTIAYKEDESRMKFFTDGMKFNRKESTEFEHGMDLQIPADYIYWVLVLRNDLLLEGDAKLLSLSTDSRCRSRSSLLQAGIRVFAC</sequence>
<proteinExistence type="predicted"/>
<dbReference type="PROSITE" id="PS50112">
    <property type="entry name" value="PAS"/>
    <property type="match status" value="1"/>
</dbReference>
<dbReference type="Proteomes" id="UP001271007">
    <property type="component" value="Unassembled WGS sequence"/>
</dbReference>
<keyword evidence="3" id="KW-0274">FAD</keyword>
<dbReference type="Gene3D" id="3.50.50.60">
    <property type="entry name" value="FAD/NAD(P)-binding domain"/>
    <property type="match status" value="1"/>
</dbReference>
<dbReference type="PANTHER" id="PTHR47178">
    <property type="entry name" value="MONOOXYGENASE, FAD-BINDING"/>
    <property type="match status" value="1"/>
</dbReference>
<dbReference type="GO" id="GO:0006355">
    <property type="term" value="P:regulation of DNA-templated transcription"/>
    <property type="evidence" value="ECO:0007669"/>
    <property type="project" value="InterPro"/>
</dbReference>
<evidence type="ECO:0000256" key="7">
    <source>
        <dbReference type="SAM" id="Coils"/>
    </source>
</evidence>
<evidence type="ECO:0000259" key="9">
    <source>
        <dbReference type="PROSITE" id="PS50112"/>
    </source>
</evidence>
<dbReference type="CDD" id="cd00130">
    <property type="entry name" value="PAS"/>
    <property type="match status" value="1"/>
</dbReference>
<comment type="cofactor">
    <cofactor evidence="1">
        <name>FAD</name>
        <dbReference type="ChEBI" id="CHEBI:57692"/>
    </cofactor>
</comment>
<evidence type="ECO:0000256" key="1">
    <source>
        <dbReference type="ARBA" id="ARBA00001974"/>
    </source>
</evidence>
<evidence type="ECO:0000256" key="8">
    <source>
        <dbReference type="SAM" id="MobiDB-lite"/>
    </source>
</evidence>
<dbReference type="PROSITE" id="PS00344">
    <property type="entry name" value="GATA_ZN_FINGER_1"/>
    <property type="match status" value="1"/>
</dbReference>
<reference evidence="11" key="1">
    <citation type="submission" date="2023-04" db="EMBL/GenBank/DDBJ databases">
        <title>Black Yeasts Isolated from many extreme environments.</title>
        <authorList>
            <person name="Coleine C."/>
            <person name="Stajich J.E."/>
            <person name="Selbmann L."/>
        </authorList>
    </citation>
    <scope>NUCLEOTIDE SEQUENCE</scope>
    <source>
        <strain evidence="11">CCFEE 5312</strain>
    </source>
</reference>
<keyword evidence="7" id="KW-0175">Coiled coil</keyword>
<dbReference type="Gene3D" id="3.30.50.10">
    <property type="entry name" value="Erythroid Transcription Factor GATA-1, subunit A"/>
    <property type="match status" value="1"/>
</dbReference>
<evidence type="ECO:0000256" key="2">
    <source>
        <dbReference type="ARBA" id="ARBA00022630"/>
    </source>
</evidence>
<dbReference type="AlphaFoldDB" id="A0AAJ0DRY7"/>
<dbReference type="SMART" id="SM00091">
    <property type="entry name" value="PAS"/>
    <property type="match status" value="1"/>
</dbReference>
<dbReference type="GO" id="GO:0004497">
    <property type="term" value="F:monooxygenase activity"/>
    <property type="evidence" value="ECO:0007669"/>
    <property type="project" value="UniProtKB-KW"/>
</dbReference>
<evidence type="ECO:0000313" key="12">
    <source>
        <dbReference type="Proteomes" id="UP001271007"/>
    </source>
</evidence>
<dbReference type="InterPro" id="IPR035965">
    <property type="entry name" value="PAS-like_dom_sf"/>
</dbReference>
<dbReference type="SUPFAM" id="SSF55785">
    <property type="entry name" value="PYP-like sensor domain (PAS domain)"/>
    <property type="match status" value="1"/>
</dbReference>
<dbReference type="InterPro" id="IPR036188">
    <property type="entry name" value="FAD/NAD-bd_sf"/>
</dbReference>
<organism evidence="11 12">
    <name type="scientific">Extremus antarcticus</name>
    <dbReference type="NCBI Taxonomy" id="702011"/>
    <lineage>
        <taxon>Eukaryota</taxon>
        <taxon>Fungi</taxon>
        <taxon>Dikarya</taxon>
        <taxon>Ascomycota</taxon>
        <taxon>Pezizomycotina</taxon>
        <taxon>Dothideomycetes</taxon>
        <taxon>Dothideomycetidae</taxon>
        <taxon>Mycosphaerellales</taxon>
        <taxon>Extremaceae</taxon>
        <taxon>Extremus</taxon>
    </lineage>
</organism>